<gene>
    <name evidence="8" type="primary">USH1C</name>
</gene>
<dbReference type="RefSeq" id="XP_032837246.1">
    <property type="nucleotide sequence ID" value="XM_032981355.1"/>
</dbReference>
<evidence type="ECO:0000256" key="4">
    <source>
        <dbReference type="SAM" id="Coils"/>
    </source>
</evidence>
<feature type="region of interest" description="Disordered" evidence="5">
    <location>
        <begin position="369"/>
        <end position="413"/>
    </location>
</feature>
<accession>A0AAJ7XJZ2</accession>
<dbReference type="KEGG" id="pmrn:116958630"/>
<dbReference type="Pfam" id="PF21219">
    <property type="entry name" value="USH1C_N"/>
    <property type="match status" value="1"/>
</dbReference>
<feature type="coiled-coil region" evidence="4">
    <location>
        <begin position="491"/>
        <end position="518"/>
    </location>
</feature>
<dbReference type="InterPro" id="IPR001478">
    <property type="entry name" value="PDZ"/>
</dbReference>
<name>A0AAJ7XJZ2_PETMA</name>
<dbReference type="InterPro" id="IPR036034">
    <property type="entry name" value="PDZ_sf"/>
</dbReference>
<feature type="compositionally biased region" description="Basic and acidic residues" evidence="5">
    <location>
        <begin position="340"/>
        <end position="357"/>
    </location>
</feature>
<feature type="compositionally biased region" description="Low complexity" evidence="5">
    <location>
        <begin position="402"/>
        <end position="412"/>
    </location>
</feature>
<dbReference type="FunFam" id="1.20.1160.20:FF:000001">
    <property type="entry name" value="harmonin isoform X1"/>
    <property type="match status" value="1"/>
</dbReference>
<dbReference type="CDD" id="cd06739">
    <property type="entry name" value="PDZ3_harmonin"/>
    <property type="match status" value="1"/>
</dbReference>
<evidence type="ECO:0000256" key="3">
    <source>
        <dbReference type="ARBA" id="ARBA00023273"/>
    </source>
</evidence>
<dbReference type="Gene3D" id="2.30.42.10">
    <property type="match status" value="3"/>
</dbReference>
<evidence type="ECO:0000313" key="7">
    <source>
        <dbReference type="Proteomes" id="UP001318040"/>
    </source>
</evidence>
<evidence type="ECO:0000259" key="6">
    <source>
        <dbReference type="PROSITE" id="PS50106"/>
    </source>
</evidence>
<dbReference type="CDD" id="cd06738">
    <property type="entry name" value="PDZ2_harmonin"/>
    <property type="match status" value="1"/>
</dbReference>
<dbReference type="SMART" id="SM00228">
    <property type="entry name" value="PDZ"/>
    <property type="match status" value="3"/>
</dbReference>
<dbReference type="PROSITE" id="PS50106">
    <property type="entry name" value="PDZ"/>
    <property type="match status" value="3"/>
</dbReference>
<evidence type="ECO:0000256" key="1">
    <source>
        <dbReference type="ARBA" id="ARBA00004316"/>
    </source>
</evidence>
<evidence type="ECO:0000256" key="5">
    <source>
        <dbReference type="SAM" id="MobiDB-lite"/>
    </source>
</evidence>
<feature type="region of interest" description="Disordered" evidence="5">
    <location>
        <begin position="430"/>
        <end position="464"/>
    </location>
</feature>
<dbReference type="PANTHER" id="PTHR23116">
    <property type="entry name" value="PDZ DOMAIN CONTAINING WHIRLIN AND HARMONIN-RELATED"/>
    <property type="match status" value="1"/>
</dbReference>
<keyword evidence="3" id="KW-0966">Cell projection</keyword>
<evidence type="ECO:0000313" key="8">
    <source>
        <dbReference type="RefSeq" id="XP_032837246.1"/>
    </source>
</evidence>
<dbReference type="CTD" id="10083"/>
<feature type="domain" description="PDZ" evidence="6">
    <location>
        <begin position="216"/>
        <end position="286"/>
    </location>
</feature>
<proteinExistence type="predicted"/>
<dbReference type="FunFam" id="2.30.42.10:FF:000281">
    <property type="entry name" value="Usher syndrome 1C"/>
    <property type="match status" value="1"/>
</dbReference>
<feature type="domain" description="PDZ" evidence="6">
    <location>
        <begin position="595"/>
        <end position="666"/>
    </location>
</feature>
<dbReference type="GO" id="GO:0002142">
    <property type="term" value="C:stereocilia ankle link complex"/>
    <property type="evidence" value="ECO:0007669"/>
    <property type="project" value="TreeGrafter"/>
</dbReference>
<dbReference type="GO" id="GO:0005886">
    <property type="term" value="C:plasma membrane"/>
    <property type="evidence" value="ECO:0007669"/>
    <property type="project" value="TreeGrafter"/>
</dbReference>
<reference evidence="8" key="1">
    <citation type="submission" date="2025-08" db="UniProtKB">
        <authorList>
            <consortium name="RefSeq"/>
        </authorList>
    </citation>
    <scope>IDENTIFICATION</scope>
    <source>
        <tissue evidence="8">Sperm</tissue>
    </source>
</reference>
<dbReference type="GO" id="GO:0032426">
    <property type="term" value="C:stereocilium tip"/>
    <property type="evidence" value="ECO:0007669"/>
    <property type="project" value="TreeGrafter"/>
</dbReference>
<evidence type="ECO:0000256" key="2">
    <source>
        <dbReference type="ARBA" id="ARBA00022737"/>
    </source>
</evidence>
<feature type="region of interest" description="Disordered" evidence="5">
    <location>
        <begin position="336"/>
        <end position="357"/>
    </location>
</feature>
<dbReference type="FunFam" id="2.30.42.10:FF:000062">
    <property type="entry name" value="harmonin isoform X1"/>
    <property type="match status" value="1"/>
</dbReference>
<dbReference type="InterPro" id="IPR051844">
    <property type="entry name" value="USH2_Complex_Protein"/>
</dbReference>
<dbReference type="PANTHER" id="PTHR23116:SF36">
    <property type="entry name" value="HARMONIN"/>
    <property type="match status" value="1"/>
</dbReference>
<feature type="compositionally biased region" description="Basic and acidic residues" evidence="5">
    <location>
        <begin position="369"/>
        <end position="383"/>
    </location>
</feature>
<feature type="compositionally biased region" description="Pro residues" evidence="5">
    <location>
        <begin position="384"/>
        <end position="401"/>
    </location>
</feature>
<dbReference type="CDD" id="cd06737">
    <property type="entry name" value="PDZ1_harmonin"/>
    <property type="match status" value="1"/>
</dbReference>
<dbReference type="SUPFAM" id="SSF50156">
    <property type="entry name" value="PDZ domain-like"/>
    <property type="match status" value="3"/>
</dbReference>
<dbReference type="Proteomes" id="UP001318040">
    <property type="component" value="Chromosome 80"/>
</dbReference>
<feature type="domain" description="PDZ" evidence="6">
    <location>
        <begin position="88"/>
        <end position="156"/>
    </location>
</feature>
<protein>
    <submittedName>
        <fullName evidence="8">Harmonin</fullName>
    </submittedName>
</protein>
<dbReference type="GO" id="GO:0005929">
    <property type="term" value="C:cilium"/>
    <property type="evidence" value="ECO:0007669"/>
    <property type="project" value="TreeGrafter"/>
</dbReference>
<keyword evidence="2" id="KW-0677">Repeat</keyword>
<sequence length="696" mass="77296">MEKKVAREFRQKVDLLIDNEAEKDYLYDILRLYHQSLDVSTLVGDMKLVVSSPPRLPLFDSVRPLIPAAQQLQYDRLVPKHSRSRVREVRLERTHPEGLGLSVRGGAELGCGVYVAQVVRGGQAHAASIQVGDEVVRVNGFSVASCTHDEVLSLMRARRSVALKVRHVGMIPVKNSVEDPLTWQFVDQLVSQDGDEGSSLAGLHSNSEQWDQREKKIFISLMGNHGMGCSVSSGPPHSPGIFISSVKPASVSAEVGLEVGDQVVEVNGIDFTHIDHREAVAILKASRSLTLTIHSGAGVDLFQTEEERRVKQQERVTLRVTLLKEKQIALEQSLVHRRRQADVDRKRQEEEESYRKELQRITEMEERYKHDWESDWKTSKEKAPPPPPQQQPQPPPQPPKQGPHSKSPGSKGTVLGWVYRYEGHFPTLKKKSKGTASRRAAAPDAPGAASSSSSTAAAAADEEEAPAGAAVASVELKKSRKEVEFEGRLLREREEAVKKEKRLKINRLAQEVSESEREECGAVGHVQGWVEKLCHTRLQQMAPAHSEVPPTESPEMLKRMVVYNKSFTKSQGYQKYTEDFDPLTMFTKEEIGDREVRLLHIRKEGPLDLAVEGGVDSPLGGKVVVSSVYQHGAVDRHGGVVKGDQILAVNGRSLIDVPLAEARDILAKEYKASGDWMDLVLGVAPPKSYEDEVTFF</sequence>
<comment type="subcellular location">
    <subcellularLocation>
        <location evidence="1">Cell projection</location>
    </subcellularLocation>
</comment>
<dbReference type="Gene3D" id="1.20.1160.20">
    <property type="match status" value="1"/>
</dbReference>
<dbReference type="Pfam" id="PF00595">
    <property type="entry name" value="PDZ"/>
    <property type="match status" value="3"/>
</dbReference>
<dbReference type="AlphaFoldDB" id="A0AAJ7XJZ2"/>
<keyword evidence="7" id="KW-1185">Reference proteome</keyword>
<keyword evidence="4" id="KW-0175">Coiled coil</keyword>
<organism evidence="7 8">
    <name type="scientific">Petromyzon marinus</name>
    <name type="common">Sea lamprey</name>
    <dbReference type="NCBI Taxonomy" id="7757"/>
    <lineage>
        <taxon>Eukaryota</taxon>
        <taxon>Metazoa</taxon>
        <taxon>Chordata</taxon>
        <taxon>Craniata</taxon>
        <taxon>Vertebrata</taxon>
        <taxon>Cyclostomata</taxon>
        <taxon>Hyperoartia</taxon>
        <taxon>Petromyzontiformes</taxon>
        <taxon>Petromyzontidae</taxon>
        <taxon>Petromyzon</taxon>
    </lineage>
</organism>
<dbReference type="InterPro" id="IPR030237">
    <property type="entry name" value="Harmonin_N"/>
</dbReference>
<feature type="compositionally biased region" description="Low complexity" evidence="5">
    <location>
        <begin position="435"/>
        <end position="459"/>
    </location>
</feature>